<sequence length="364" mass="41424">MMQWLGHFQVVTKLPDVIPISYDFLPSQEIGVSILAEWQGRNRIKFPRSMTSGIYFVFKGPDIHAPAVGAAFRVPVHSACLAIVTRVLNWRKPYLDSEYSRDLRLPTNIQQLYDALREAKRRQSNILVNIEWPNLYHGARSQWSAAWLPELGKEWLSADPVFILDSAGWTATILSLLRPLFEQPAVPEFGITESYTGEKTHTFGHSKFENLPVTVYDGIRDNLDIHSVQSLRMCSSKVRKSIVLTPRFWRDRLLNGEAVPWLWDIDARQVKNFSLANDWGALKEAGLPFVVHAGGNNMDRCVAKADLAFKGKTVELMDAEVIDSLTYTLQTVLIVVKTEEVSKVFEDTWPAISEEAFTIMYQRP</sequence>
<evidence type="ECO:0000313" key="2">
    <source>
        <dbReference type="EMBL" id="TGJ65948.1"/>
    </source>
</evidence>
<dbReference type="EMBL" id="SOZJ01000006">
    <property type="protein sequence ID" value="TGJ65948.1"/>
    <property type="molecule type" value="Genomic_DNA"/>
</dbReference>
<dbReference type="InterPro" id="IPR001810">
    <property type="entry name" value="F-box_dom"/>
</dbReference>
<proteinExistence type="predicted"/>
<accession>A0A8H2DW35</accession>
<name>A0A8H2DW35_ORBOL</name>
<dbReference type="AlphaFoldDB" id="A0A8H2DW35"/>
<gene>
    <name evidence="2" type="ORF">EYR41_009882</name>
</gene>
<dbReference type="PROSITE" id="PS50181">
    <property type="entry name" value="FBOX"/>
    <property type="match status" value="1"/>
</dbReference>
<comment type="caution">
    <text evidence="2">The sequence shown here is derived from an EMBL/GenBank/DDBJ whole genome shotgun (WGS) entry which is preliminary data.</text>
</comment>
<dbReference type="Proteomes" id="UP000297595">
    <property type="component" value="Unassembled WGS sequence"/>
</dbReference>
<evidence type="ECO:0000259" key="1">
    <source>
        <dbReference type="PROSITE" id="PS50181"/>
    </source>
</evidence>
<reference evidence="2 3" key="1">
    <citation type="submission" date="2019-03" db="EMBL/GenBank/DDBJ databases">
        <title>Nematode-trapping fungi genome.</title>
        <authorList>
            <person name="Vidal-Diez De Ulzurrun G."/>
        </authorList>
    </citation>
    <scope>NUCLEOTIDE SEQUENCE [LARGE SCALE GENOMIC DNA]</scope>
    <source>
        <strain evidence="2 3">TWF154</strain>
    </source>
</reference>
<feature type="domain" description="F-box" evidence="1">
    <location>
        <begin position="205"/>
        <end position="252"/>
    </location>
</feature>
<organism evidence="2 3">
    <name type="scientific">Orbilia oligospora</name>
    <name type="common">Nematode-trapping fungus</name>
    <name type="synonym">Arthrobotrys oligospora</name>
    <dbReference type="NCBI Taxonomy" id="2813651"/>
    <lineage>
        <taxon>Eukaryota</taxon>
        <taxon>Fungi</taxon>
        <taxon>Dikarya</taxon>
        <taxon>Ascomycota</taxon>
        <taxon>Pezizomycotina</taxon>
        <taxon>Orbiliomycetes</taxon>
        <taxon>Orbiliales</taxon>
        <taxon>Orbiliaceae</taxon>
        <taxon>Orbilia</taxon>
    </lineage>
</organism>
<evidence type="ECO:0000313" key="3">
    <source>
        <dbReference type="Proteomes" id="UP000297595"/>
    </source>
</evidence>
<protein>
    <recommendedName>
        <fullName evidence="1">F-box domain-containing protein</fullName>
    </recommendedName>
</protein>